<protein>
    <recommendedName>
        <fullName evidence="2">YhdP central domain-containing protein</fullName>
    </recommendedName>
</protein>
<sequence>MVFSTFLSINPNYGTKLIDRFFITDFKIEYSSITSDGAILHPNLKFTNLKLLKGDEILGKTDSLQISISILDSLLSGKTVMQKVVINNGMIYSSKAEDGSSDFLTINSDISFNKNNLISGHIDFIQNNVAGSLFLSSDKGVQKYLINLPNNNWLSFIPISIDNSLRNIKFSLKMIGDNKYNSLNSLGYFDISGKESDIINFSAIKGKFIQSFKDNISLVSFQDLSKNLFANENLLSIDLTNKIIRLSDLNFDHNIAQIRSLESIEKIQLTNLTYVFDKRESFFSAAFKSLNLRDIYLDSIEDLSGIILANSNLLQLKIRPNQVTLRTHDGSPFSFMPHGNSSYNFIDKILDTKLLLTNNKANIELEMLNYPNGAYNLKVLAKDIGTKLFLSLFPKNLIEVKTNLVNSIKFDSLDNVQLSIKNGFLDESLNDLEGSIKSTNFDYKINPSQIINSDLIDLRLKNSNINIALSDGLFNSIPFKAGKVLIDTSAETLNYFSEHLLSSNNIKFEGLNITNYLIEKNIVVPFKSVGKINLSNQDSINLTKLSFKNLNIKIFEENQLKDLQGKIFIQNFNSAFGFIQGNGFKQNFDVVLTAKELLKKPSLFLNTKIEIDMEEIFPGTDFLRIKGKELSQIQLSYSHTAGLQINIFNDLSNTDITSDIAYFNKPLGNSLDTKVKIFNIEKPNILIQNNLFETLIILEKDKIRGYFKSGDYFNRAISSTKNFNKFKIYLDIPELNFEDINLDAFDENSSKSMQIEHVEFHFDELKLLGNAFNAQTGKISILGDATELTLKGNDLNGVISIGSDGFTKINLKDSKIKSLSLPKESRPEQFTNMRLIGKNINIEGIKIDSFDFYILENSEVITIDNIKVKSKIINVKKLDQEEKAYISYNKKTDLYKVKGFYELNKIPKKIKNFLGYDFEYLQSNVNVEWISAKKLNNLQGKLSFLVKDLRLEQEMPNSVLITALGIFNLKSFFSTLSEIDLSDENRSNLNINRGAGSFIFMKNRARISDPLFIETNFAKMKWIGDIQKDRKKNLSDLDLFLEMRLTISDNLPWYAAFLGGFPAVAGGMVIGSIFEDGINEISTINYQVKGDINNPELLRLE</sequence>
<keyword evidence="1" id="KW-0812">Transmembrane</keyword>
<keyword evidence="1" id="KW-1133">Transmembrane helix</keyword>
<reference evidence="3" key="1">
    <citation type="submission" date="2020-10" db="EMBL/GenBank/DDBJ databases">
        <title>Microbiome of the Black Sea water column analyzed by genome centric metagenomics.</title>
        <authorList>
            <person name="Cabello-Yeves P.J."/>
            <person name="Callieri C."/>
            <person name="Picazo A."/>
            <person name="Mehrshad M."/>
            <person name="Haro-Moreno J.M."/>
            <person name="Roda-Garcia J."/>
            <person name="Dzembekova N."/>
            <person name="Slabakova V."/>
            <person name="Slabakova N."/>
            <person name="Moncheva S."/>
            <person name="Rodriguez-Valera F."/>
        </authorList>
    </citation>
    <scope>NUCLEOTIDE SEQUENCE</scope>
    <source>
        <strain evidence="3">BS30m-G43</strain>
    </source>
</reference>
<dbReference type="AlphaFoldDB" id="A0A937JDB6"/>
<evidence type="ECO:0000313" key="3">
    <source>
        <dbReference type="EMBL" id="MBL6902994.1"/>
    </source>
</evidence>
<dbReference type="EMBL" id="JADHSG010000002">
    <property type="protein sequence ID" value="MBL6902994.1"/>
    <property type="molecule type" value="Genomic_DNA"/>
</dbReference>
<comment type="caution">
    <text evidence="3">The sequence shown here is derived from an EMBL/GenBank/DDBJ whole genome shotgun (WGS) entry which is preliminary data.</text>
</comment>
<proteinExistence type="predicted"/>
<feature type="transmembrane region" description="Helical" evidence="1">
    <location>
        <begin position="1053"/>
        <end position="1074"/>
    </location>
</feature>
<accession>A0A937JDB6</accession>
<name>A0A937JDB6_9GAMM</name>
<dbReference type="InterPro" id="IPR025263">
    <property type="entry name" value="YhdP_central"/>
</dbReference>
<evidence type="ECO:0000259" key="2">
    <source>
        <dbReference type="Pfam" id="PF13116"/>
    </source>
</evidence>
<dbReference type="Pfam" id="PF13116">
    <property type="entry name" value="YhdP"/>
    <property type="match status" value="1"/>
</dbReference>
<gene>
    <name evidence="3" type="ORF">ISR29_02215</name>
</gene>
<organism evidence="3 4">
    <name type="scientific">SAR86 cluster bacterium</name>
    <dbReference type="NCBI Taxonomy" id="2030880"/>
    <lineage>
        <taxon>Bacteria</taxon>
        <taxon>Pseudomonadati</taxon>
        <taxon>Pseudomonadota</taxon>
        <taxon>Gammaproteobacteria</taxon>
        <taxon>SAR86 cluster</taxon>
    </lineage>
</organism>
<evidence type="ECO:0000256" key="1">
    <source>
        <dbReference type="SAM" id="Phobius"/>
    </source>
</evidence>
<dbReference type="Proteomes" id="UP000705230">
    <property type="component" value="Unassembled WGS sequence"/>
</dbReference>
<feature type="domain" description="YhdP central" evidence="2">
    <location>
        <begin position="512"/>
        <end position="1096"/>
    </location>
</feature>
<evidence type="ECO:0000313" key="4">
    <source>
        <dbReference type="Proteomes" id="UP000705230"/>
    </source>
</evidence>
<keyword evidence="1" id="KW-0472">Membrane</keyword>